<keyword evidence="1" id="KW-0812">Transmembrane</keyword>
<feature type="transmembrane region" description="Helical" evidence="1">
    <location>
        <begin position="153"/>
        <end position="178"/>
    </location>
</feature>
<feature type="transmembrane region" description="Helical" evidence="1">
    <location>
        <begin position="101"/>
        <end position="121"/>
    </location>
</feature>
<proteinExistence type="predicted"/>
<protein>
    <recommendedName>
        <fullName evidence="2">DUF4126 domain-containing protein</fullName>
    </recommendedName>
</protein>
<organism evidence="3 4">
    <name type="scientific">Thermoflexus hugenholtzii JAD2</name>
    <dbReference type="NCBI Taxonomy" id="877466"/>
    <lineage>
        <taxon>Bacteria</taxon>
        <taxon>Bacillati</taxon>
        <taxon>Chloroflexota</taxon>
        <taxon>Thermoflexia</taxon>
        <taxon>Thermoflexales</taxon>
        <taxon>Thermoflexaceae</taxon>
        <taxon>Thermoflexus</taxon>
    </lineage>
</organism>
<feature type="transmembrane region" description="Helical" evidence="1">
    <location>
        <begin position="7"/>
        <end position="35"/>
    </location>
</feature>
<accession>A0A212RTU9</accession>
<feature type="transmembrane region" description="Helical" evidence="1">
    <location>
        <begin position="47"/>
        <end position="66"/>
    </location>
</feature>
<evidence type="ECO:0000313" key="4">
    <source>
        <dbReference type="Proteomes" id="UP000197025"/>
    </source>
</evidence>
<dbReference type="Pfam" id="PF13548">
    <property type="entry name" value="DUF4126"/>
    <property type="match status" value="1"/>
</dbReference>
<reference evidence="4" key="1">
    <citation type="submission" date="2017-06" db="EMBL/GenBank/DDBJ databases">
        <authorList>
            <person name="Varghese N."/>
            <person name="Submissions S."/>
        </authorList>
    </citation>
    <scope>NUCLEOTIDE SEQUENCE [LARGE SCALE GENOMIC DNA]</scope>
    <source>
        <strain evidence="4">JAD2</strain>
    </source>
</reference>
<keyword evidence="1" id="KW-0472">Membrane</keyword>
<dbReference type="EMBL" id="FYEK01000078">
    <property type="protein sequence ID" value="SNB76155.1"/>
    <property type="molecule type" value="Genomic_DNA"/>
</dbReference>
<dbReference type="RefSeq" id="WP_088572501.1">
    <property type="nucleotide sequence ID" value="NZ_FYEK01000078.1"/>
</dbReference>
<dbReference type="InterPro" id="IPR025196">
    <property type="entry name" value="DUF4126"/>
</dbReference>
<dbReference type="Proteomes" id="UP000197025">
    <property type="component" value="Unassembled WGS sequence"/>
</dbReference>
<keyword evidence="1" id="KW-1133">Transmembrane helix</keyword>
<evidence type="ECO:0000259" key="2">
    <source>
        <dbReference type="Pfam" id="PF13548"/>
    </source>
</evidence>
<evidence type="ECO:0000256" key="1">
    <source>
        <dbReference type="SAM" id="Phobius"/>
    </source>
</evidence>
<keyword evidence="4" id="KW-1185">Reference proteome</keyword>
<feature type="domain" description="DUF4126" evidence="2">
    <location>
        <begin position="8"/>
        <end position="179"/>
    </location>
</feature>
<dbReference type="InParanoid" id="A0A212RTU9"/>
<dbReference type="OrthoDB" id="161516at2"/>
<name>A0A212RTU9_9CHLR</name>
<dbReference type="AlphaFoldDB" id="A0A212RTU9"/>
<evidence type="ECO:0000313" key="3">
    <source>
        <dbReference type="EMBL" id="SNB76155.1"/>
    </source>
</evidence>
<sequence length="191" mass="19737">MDAAYTVLSAFGLAAAAGLNAYVPLLVVALLARFTDWVRLAPPYDTLTHPAIIGLLLVLALIEFLADKIPAVDAANDLLQTVIRPAAGAILFGAQTGAIRALHPALALACGLLIAGGIHGLKATLRRAVQAGAPPLAPLTTPLLSLLEDLAALALSLIALLAAWLILAGAILIAAVALRRIQGFCNLRLRR</sequence>
<gene>
    <name evidence="3" type="ORF">SAMN02746019_00028230</name>
</gene>